<feature type="domain" description="PH" evidence="2">
    <location>
        <begin position="138"/>
        <end position="233"/>
    </location>
</feature>
<feature type="region of interest" description="Disordered" evidence="1">
    <location>
        <begin position="346"/>
        <end position="454"/>
    </location>
</feature>
<evidence type="ECO:0000313" key="3">
    <source>
        <dbReference type="EMBL" id="CAH7689115.1"/>
    </source>
</evidence>
<dbReference type="InterPro" id="IPR011993">
    <property type="entry name" value="PH-like_dom_sf"/>
</dbReference>
<dbReference type="InterPro" id="IPR001849">
    <property type="entry name" value="PH_domain"/>
</dbReference>
<feature type="region of interest" description="Disordered" evidence="1">
    <location>
        <begin position="63"/>
        <end position="120"/>
    </location>
</feature>
<evidence type="ECO:0000259" key="2">
    <source>
        <dbReference type="PROSITE" id="PS50003"/>
    </source>
</evidence>
<dbReference type="InterPro" id="IPR051707">
    <property type="entry name" value="PI-Interact_SigTrans_Reg"/>
</dbReference>
<dbReference type="AlphaFoldDB" id="A0AAV0BPZ7"/>
<gene>
    <name evidence="3" type="ORF">PPACK8108_LOCUS24186</name>
</gene>
<accession>A0AAV0BPZ7</accession>
<reference evidence="3" key="1">
    <citation type="submission" date="2022-06" db="EMBL/GenBank/DDBJ databases">
        <authorList>
            <consortium name="SYNGENTA / RWTH Aachen University"/>
        </authorList>
    </citation>
    <scope>NUCLEOTIDE SEQUENCE</scope>
</reference>
<feature type="compositionally biased region" description="Polar residues" evidence="1">
    <location>
        <begin position="298"/>
        <end position="316"/>
    </location>
</feature>
<organism evidence="3 4">
    <name type="scientific">Phakopsora pachyrhizi</name>
    <name type="common">Asian soybean rust disease fungus</name>
    <dbReference type="NCBI Taxonomy" id="170000"/>
    <lineage>
        <taxon>Eukaryota</taxon>
        <taxon>Fungi</taxon>
        <taxon>Dikarya</taxon>
        <taxon>Basidiomycota</taxon>
        <taxon>Pucciniomycotina</taxon>
        <taxon>Pucciniomycetes</taxon>
        <taxon>Pucciniales</taxon>
        <taxon>Phakopsoraceae</taxon>
        <taxon>Phakopsora</taxon>
    </lineage>
</organism>
<dbReference type="Gene3D" id="2.30.29.30">
    <property type="entry name" value="Pleckstrin-homology domain (PH domain)/Phosphotyrosine-binding domain (PTB)"/>
    <property type="match status" value="2"/>
</dbReference>
<dbReference type="PROSITE" id="PS50003">
    <property type="entry name" value="PH_DOMAIN"/>
    <property type="match status" value="2"/>
</dbReference>
<keyword evidence="4" id="KW-1185">Reference proteome</keyword>
<dbReference type="Pfam" id="PF00169">
    <property type="entry name" value="PH"/>
    <property type="match status" value="2"/>
</dbReference>
<sequence length="594" mass="66715">MTTTATTRTAPVLRYAIPSSQLSNNQPSIKSSSLSSTSSASYIPFNSSNLTNQTILRSNQPRSLSMLPSASNNALQLSSSPTESRNPSNLLRPGQTESDLQESTEEDEEEDEDEDEDWRMDQNSNEHYSRFGDMENEAILHYGYLDKKGERRKTWKNRWFVLRKTTLVYYKNEKEYRLLRMIPLTDIHTCAEVQVKHHDNTFGIVTLTRTYYVRSKSRSERDQWIQKITQAKEQLRITNERSNVAPKSRSGDDYLLASSRTNTGILRSRTVADNRIGSPPKVSSLLDSKNLLHDEPQLSNRISPQSNPRSLNNNIFGTAFPAPPSSVGPSDTQYQQATITKSFMQSMRKTSLKPESATSEQQSTPLGTMPDLSSAGSSIGLQDHISSSPQPPRSVQCPLISSSEDDDEPDDDQARLVATQTTLNSQITREVPHTQDNDLSNSNKSPQMTGERKLSLPEAGKTITQGYLMKQGKRKNWRKRYFLLTSHTLVYSKSHMNTAGKGCRSIPIARILDAIECCLTEPPLTSSQQPPHDHCFKIITSERTYLVNAPTEEDEIKWLSAIRCLLASYRANLPKPFGAILDHPLLPTNNGTED</sequence>
<feature type="compositionally biased region" description="Polar residues" evidence="1">
    <location>
        <begin position="356"/>
        <end position="366"/>
    </location>
</feature>
<dbReference type="Proteomes" id="UP001153365">
    <property type="component" value="Unassembled WGS sequence"/>
</dbReference>
<protein>
    <recommendedName>
        <fullName evidence="2">PH domain-containing protein</fullName>
    </recommendedName>
</protein>
<feature type="region of interest" description="Disordered" evidence="1">
    <location>
        <begin position="298"/>
        <end position="333"/>
    </location>
</feature>
<feature type="compositionally biased region" description="Low complexity" evidence="1">
    <location>
        <begin position="68"/>
        <end position="81"/>
    </location>
</feature>
<feature type="compositionally biased region" description="Polar residues" evidence="1">
    <location>
        <begin position="418"/>
        <end position="428"/>
    </location>
</feature>
<proteinExistence type="predicted"/>
<evidence type="ECO:0000313" key="4">
    <source>
        <dbReference type="Proteomes" id="UP001153365"/>
    </source>
</evidence>
<dbReference type="PANTHER" id="PTHR14336">
    <property type="entry name" value="TANDEM PH DOMAIN CONTAINING PROTEIN"/>
    <property type="match status" value="1"/>
</dbReference>
<comment type="caution">
    <text evidence="3">The sequence shown here is derived from an EMBL/GenBank/DDBJ whole genome shotgun (WGS) entry which is preliminary data.</text>
</comment>
<feature type="compositionally biased region" description="Acidic residues" evidence="1">
    <location>
        <begin position="99"/>
        <end position="118"/>
    </location>
</feature>
<feature type="compositionally biased region" description="Polar residues" evidence="1">
    <location>
        <begin position="437"/>
        <end position="448"/>
    </location>
</feature>
<dbReference type="SUPFAM" id="SSF50729">
    <property type="entry name" value="PH domain-like"/>
    <property type="match status" value="2"/>
</dbReference>
<feature type="domain" description="PH" evidence="2">
    <location>
        <begin position="461"/>
        <end position="567"/>
    </location>
</feature>
<dbReference type="SMART" id="SM00233">
    <property type="entry name" value="PH"/>
    <property type="match status" value="2"/>
</dbReference>
<dbReference type="FunFam" id="2.30.29.30:FF:000286">
    <property type="entry name" value="PH-protein kinase domain containing protein"/>
    <property type="match status" value="2"/>
</dbReference>
<dbReference type="EMBL" id="CALTRL010006046">
    <property type="protein sequence ID" value="CAH7689115.1"/>
    <property type="molecule type" value="Genomic_DNA"/>
</dbReference>
<feature type="compositionally biased region" description="Polar residues" evidence="1">
    <location>
        <begin position="374"/>
        <end position="388"/>
    </location>
</feature>
<evidence type="ECO:0000256" key="1">
    <source>
        <dbReference type="SAM" id="MobiDB-lite"/>
    </source>
</evidence>
<name>A0AAV0BPZ7_PHAPC</name>